<protein>
    <submittedName>
        <fullName evidence="4">ABC-F type ribosomal protection protein</fullName>
    </submittedName>
</protein>
<dbReference type="GO" id="GO:0005524">
    <property type="term" value="F:ATP binding"/>
    <property type="evidence" value="ECO:0007669"/>
    <property type="project" value="UniProtKB-KW"/>
</dbReference>
<keyword evidence="2" id="KW-0067">ATP-binding</keyword>
<dbReference type="PROSITE" id="PS50893">
    <property type="entry name" value="ABC_TRANSPORTER_2"/>
    <property type="match status" value="2"/>
</dbReference>
<dbReference type="EMBL" id="LYQW01000022">
    <property type="protein sequence ID" value="OXC22722.1"/>
    <property type="molecule type" value="Genomic_DNA"/>
</dbReference>
<gene>
    <name evidence="4" type="ORF">AYP82_00620</name>
</gene>
<dbReference type="InterPro" id="IPR017871">
    <property type="entry name" value="ABC_transporter-like_CS"/>
</dbReference>
<sequence>MSNLKISRLSFEYEDSNRYIFKNLNLDLDTDWKLGLIGRNGRGKTTFLNLLRGKYCGTGQIQGNASFSYYPVKIQNSKNITFYELQDQVAFEQWKLERELTLMNLDPDLLWQPFNTLSGGEQTKILLALSFTDQDSFPLIDEPTNHLDETSRKQVAEYLNGHDQGYIVVSHDRDFLNQVTDHILAIENTAIHLYQGNYSTYEVTKKRRDDFDREKNKKLTEQVKKLNQEKVQFHNWAAKIEARKKLGMKTQHIINRRTRLNKGAIGHQAAKMMKKSINARNRMDKKIAEKEGMLKNIEAVPSLTMNFQADYHREILQLNDLSLQLKNSRELFKSLTLSLNNHEIIAIEGKNGSGKSTLIKYLLGISQNLIAKGNYELIESLKISYLPQEFVMYSGSLKDFAKKYHLSYEALLSNLKKMGFARADFTTRIEKMSMGQQKRVALAKSLTEPANLYLWDEPANYLDVFNQDQLIKLLKSVKPTMLLIEHDPYFITSVADQQIKLTN</sequence>
<comment type="caution">
    <text evidence="4">The sequence shown here is derived from an EMBL/GenBank/DDBJ whole genome shotgun (WGS) entry which is preliminary data.</text>
</comment>
<dbReference type="InterPro" id="IPR003593">
    <property type="entry name" value="AAA+_ATPase"/>
</dbReference>
<dbReference type="Pfam" id="PF00005">
    <property type="entry name" value="ABC_tran"/>
    <property type="match status" value="2"/>
</dbReference>
<dbReference type="PROSITE" id="PS00211">
    <property type="entry name" value="ABC_TRANSPORTER_1"/>
    <property type="match status" value="1"/>
</dbReference>
<reference evidence="4 5" key="1">
    <citation type="submission" date="2016-05" db="EMBL/GenBank/DDBJ databases">
        <authorList>
            <person name="Johnson T.J."/>
            <person name="Youmans B.P."/>
            <person name="Case K.A."/>
        </authorList>
    </citation>
    <scope>NUCLEOTIDE SEQUENCE [LARGE SCALE GENOMIC DNA]</scope>
    <source>
        <strain evidence="4 5">UMNLC6</strain>
    </source>
</reference>
<dbReference type="InterPro" id="IPR003439">
    <property type="entry name" value="ABC_transporter-like_ATP-bd"/>
</dbReference>
<evidence type="ECO:0000259" key="3">
    <source>
        <dbReference type="PROSITE" id="PS50893"/>
    </source>
</evidence>
<dbReference type="RefSeq" id="WP_089145469.1">
    <property type="nucleotide sequence ID" value="NZ_LYQR01000015.1"/>
</dbReference>
<dbReference type="AlphaFoldDB" id="A0A226TSF7"/>
<dbReference type="CDD" id="cd03221">
    <property type="entry name" value="ABCF_EF-3"/>
    <property type="match status" value="2"/>
</dbReference>
<dbReference type="SMART" id="SM00382">
    <property type="entry name" value="AAA"/>
    <property type="match status" value="2"/>
</dbReference>
<proteinExistence type="predicted"/>
<organism evidence="4 5">
    <name type="scientific">Lactobacillus crispatus</name>
    <dbReference type="NCBI Taxonomy" id="47770"/>
    <lineage>
        <taxon>Bacteria</taxon>
        <taxon>Bacillati</taxon>
        <taxon>Bacillota</taxon>
        <taxon>Bacilli</taxon>
        <taxon>Lactobacillales</taxon>
        <taxon>Lactobacillaceae</taxon>
        <taxon>Lactobacillus</taxon>
    </lineage>
</organism>
<dbReference type="InterPro" id="IPR051309">
    <property type="entry name" value="ABCF_ATPase"/>
</dbReference>
<dbReference type="GO" id="GO:0016887">
    <property type="term" value="F:ATP hydrolysis activity"/>
    <property type="evidence" value="ECO:0007669"/>
    <property type="project" value="InterPro"/>
</dbReference>
<name>A0A226TSF7_9LACO</name>
<feature type="domain" description="ABC transporter" evidence="3">
    <location>
        <begin position="316"/>
        <end position="503"/>
    </location>
</feature>
<keyword evidence="1" id="KW-0547">Nucleotide-binding</keyword>
<dbReference type="Gene3D" id="3.40.50.300">
    <property type="entry name" value="P-loop containing nucleotide triphosphate hydrolases"/>
    <property type="match status" value="2"/>
</dbReference>
<dbReference type="NCBIfam" id="NF000355">
    <property type="entry name" value="ribo_prot_ABC_F"/>
    <property type="match status" value="1"/>
</dbReference>
<dbReference type="PANTHER" id="PTHR42855">
    <property type="entry name" value="ABC TRANSPORTER ATP-BINDING SUBUNIT"/>
    <property type="match status" value="1"/>
</dbReference>
<evidence type="ECO:0000313" key="5">
    <source>
        <dbReference type="Proteomes" id="UP000198437"/>
    </source>
</evidence>
<evidence type="ECO:0000256" key="1">
    <source>
        <dbReference type="ARBA" id="ARBA00022741"/>
    </source>
</evidence>
<dbReference type="PANTHER" id="PTHR42855:SF2">
    <property type="entry name" value="DRUG RESISTANCE ABC TRANSPORTER,ATP-BINDING PROTEIN"/>
    <property type="match status" value="1"/>
</dbReference>
<feature type="domain" description="ABC transporter" evidence="3">
    <location>
        <begin position="4"/>
        <end position="213"/>
    </location>
</feature>
<evidence type="ECO:0000256" key="2">
    <source>
        <dbReference type="ARBA" id="ARBA00022840"/>
    </source>
</evidence>
<dbReference type="Proteomes" id="UP000198437">
    <property type="component" value="Unassembled WGS sequence"/>
</dbReference>
<dbReference type="SUPFAM" id="SSF52540">
    <property type="entry name" value="P-loop containing nucleoside triphosphate hydrolases"/>
    <property type="match status" value="2"/>
</dbReference>
<dbReference type="InterPro" id="IPR027417">
    <property type="entry name" value="P-loop_NTPase"/>
</dbReference>
<accession>A0A226TSF7</accession>
<evidence type="ECO:0000313" key="4">
    <source>
        <dbReference type="EMBL" id="OXC22722.1"/>
    </source>
</evidence>